<evidence type="ECO:0000256" key="5">
    <source>
        <dbReference type="ARBA" id="ARBA00022729"/>
    </source>
</evidence>
<dbReference type="Pfam" id="PF07686">
    <property type="entry name" value="V-set"/>
    <property type="match status" value="1"/>
</dbReference>
<evidence type="ECO:0000259" key="23">
    <source>
        <dbReference type="PROSITE" id="PS50835"/>
    </source>
</evidence>
<feature type="region of interest" description="Disordered" evidence="20">
    <location>
        <begin position="552"/>
        <end position="608"/>
    </location>
</feature>
<dbReference type="InterPro" id="IPR036179">
    <property type="entry name" value="Ig-like_dom_sf"/>
</dbReference>
<feature type="compositionally biased region" description="Basic and acidic residues" evidence="20">
    <location>
        <begin position="647"/>
        <end position="662"/>
    </location>
</feature>
<evidence type="ECO:0000259" key="24">
    <source>
        <dbReference type="PROSITE" id="PS50923"/>
    </source>
</evidence>
<accession>A0AAD8ZV48</accession>
<dbReference type="CDD" id="cd00054">
    <property type="entry name" value="EGF_CA"/>
    <property type="match status" value="1"/>
</dbReference>
<dbReference type="PROSITE" id="PS50026">
    <property type="entry name" value="EGF_3"/>
    <property type="match status" value="1"/>
</dbReference>
<dbReference type="PROSITE" id="PS50923">
    <property type="entry name" value="SUSHI"/>
    <property type="match status" value="1"/>
</dbReference>
<dbReference type="InterPro" id="IPR018378">
    <property type="entry name" value="C-type_lectin_CS"/>
</dbReference>
<dbReference type="Gene3D" id="3.10.100.10">
    <property type="entry name" value="Mannose-Binding Protein A, subunit A"/>
    <property type="match status" value="3"/>
</dbReference>
<evidence type="ECO:0000256" key="8">
    <source>
        <dbReference type="ARBA" id="ARBA00022837"/>
    </source>
</evidence>
<keyword evidence="10" id="KW-0654">Proteoglycan</keyword>
<dbReference type="SUPFAM" id="SSF57535">
    <property type="entry name" value="Complement control module/SCR domain"/>
    <property type="match status" value="1"/>
</dbReference>
<sequence>MAKEPFKATPSVSHQRRHACSPLFMLKGSLTARPRSGSASRGHAPQRLTDGPPAFSSCLCKVDRTRCKSRWRIQPSISRCLPLPHRADPAPRRSRSVYYLQRGSSSPLHTAPAKESTASIQIVVDYSRKVVDVSYSSGGVLCGRGLHRAVRDMARGETVVNMRKVTHRPVQVALSGAVVLPCVFTLHPSPSHEPPRIKWAKVWGERGPGGTHREQSILVAKDNVVKVKKAFQGRVTLPGYPENRYNASLALAGLRSSDSGMYRCEVVVGINDEQDTVPLQVTGVVFHYRAPHDRYALSFAEAKHVCLENSAVIATPAHLQAAFDDGYDNCDAGWLSDETVRYPIQSPRPGCYGDREDSPGVRNYGTRAPSELFDVYCFAEGLRGEVFHTTVPERLTLAMASTHCHMLGAQLSTVGQLFLAWQAGLDRCDPGWLADGSVRYPINQPRRNCGGDEPGVRTLYHNPNRTGFPNTTNLFDAYCYRGKQNEAEALLHTPEASSLNYKDDRAPLQRSSALPQPSTWTGLVDLEKEEFSSIADNESSEISEEHVVIHLTPGDRSGHWGGEASKEASPTAPENQIELLGGSAREEPDESHVSPEPSLATPASSTQAQTSNSVLFNFVNSVMKPLAYWTGNGRTEARLSESSLTKETSEEPTQKPVRELGGTKESTNNVIQEPQNVEPSASPSTAHSEEGLLEQEKEMVPPVPEHHMENPSKAQTEPSLSQLVLSNGVIASERMEETNPTAATRPFGSARSFDSPTMQGDHQQRWAFKSLRGYALPDTNGLLLTQTSEPMEAKRAALEIMALPVSRDNHENFSGEGKDLIDESDLPPKGLPSRSFLQRGFSEEHKDTEGSGGKELFNSRDQIKQATASKDQDMLLQTTVQWQRVQLPTQLPPDTASVSAPRQENAGSTAAEARGQVLRVHRPAEQSGSSALNKVMMPLITRKQSVTVPSTSEVQTAYMATTLELTEQTPSDTAVTTVSHVPATEDTTGEDTVATTDPTMTVTLLPVVQEETQEPETPVPTTDMTEMGPHTTTNTFLLTVPFVNETSQRAEFRSRPSESFVLGHGTTSGQDSVVTTSQPSHMTESTGGDNSDHGKPNRGNGTLAASGECLFCCFVLCNHSLPDEPLSAWGELSERRAGLQLRLPPGLLWGELRDRVESEDSPSKITFSSRDIDDCQSNPCQNGGTCIDEVNSFVCLCLPSYGGAKCEKDTEGCDHNWRKFHGHCYRYYTHRRTWEDAEKGCRMHDGHLASVHASEEQDFINTMSHENTWIGLNDRTVEEDFQWTDNMDLQYENWRQNQPDNFFAGGEDCVVMIAHENGKWNDVPCNYILPYICKKGTVDNAFLIGRKRSHYDIRSVVRYQCADGFLQRHIPTARCRANGKWDRPRILCTKFVCPAFLSLSLQLGDPIATGATITSLTMSAESTGSIAQGVIGVDRRLVAISNQKNPNNNNKQQQQPCLYFQNEVPLAPDPHTPFCPITQRLSSSTLRGISTPHWLWGQRGYLQSKLLVHFQRCERYCGKQSTIQSGVGRRAPASPTRLFAVVGGQAGAPSNVRSHRLRRELNSSPTVSPANYCGTRNFSEASEQENKQKTKRNPRRPSMQHTKCAKERSE</sequence>
<feature type="disulfide bond" evidence="18">
    <location>
        <begin position="1361"/>
        <end position="1388"/>
    </location>
</feature>
<dbReference type="SUPFAM" id="SSF48726">
    <property type="entry name" value="Immunoglobulin"/>
    <property type="match status" value="1"/>
</dbReference>
<feature type="region of interest" description="Disordered" evidence="20">
    <location>
        <begin position="736"/>
        <end position="759"/>
    </location>
</feature>
<dbReference type="GO" id="GO:0002052">
    <property type="term" value="P:positive regulation of neuroblast proliferation"/>
    <property type="evidence" value="ECO:0007669"/>
    <property type="project" value="TreeGrafter"/>
</dbReference>
<dbReference type="FunFam" id="3.10.100.10:FF:000011">
    <property type="entry name" value="Aggrecan core protein"/>
    <property type="match status" value="1"/>
</dbReference>
<dbReference type="CDD" id="cd00033">
    <property type="entry name" value="CCP"/>
    <property type="match status" value="1"/>
</dbReference>
<evidence type="ECO:0000256" key="19">
    <source>
        <dbReference type="PROSITE-ProRule" id="PRU00323"/>
    </source>
</evidence>
<dbReference type="PROSITE" id="PS00022">
    <property type="entry name" value="EGF_1"/>
    <property type="match status" value="1"/>
</dbReference>
<dbReference type="InterPro" id="IPR000436">
    <property type="entry name" value="Sushi_SCR_CCP_dom"/>
</dbReference>
<feature type="region of interest" description="Disordered" evidence="20">
    <location>
        <begin position="810"/>
        <end position="835"/>
    </location>
</feature>
<feature type="region of interest" description="Disordered" evidence="20">
    <location>
        <begin position="1048"/>
        <end position="1099"/>
    </location>
</feature>
<dbReference type="InterPro" id="IPR035976">
    <property type="entry name" value="Sushi/SCR/CCP_sf"/>
</dbReference>
<dbReference type="GO" id="GO:0005540">
    <property type="term" value="F:hyaluronic acid binding"/>
    <property type="evidence" value="ECO:0007669"/>
    <property type="project" value="InterPro"/>
</dbReference>
<feature type="compositionally biased region" description="Polar residues" evidence="20">
    <location>
        <begin position="896"/>
        <end position="908"/>
    </location>
</feature>
<organism evidence="26 27">
    <name type="scientific">Electrophorus voltai</name>
    <dbReference type="NCBI Taxonomy" id="2609070"/>
    <lineage>
        <taxon>Eukaryota</taxon>
        <taxon>Metazoa</taxon>
        <taxon>Chordata</taxon>
        <taxon>Craniata</taxon>
        <taxon>Vertebrata</taxon>
        <taxon>Euteleostomi</taxon>
        <taxon>Actinopterygii</taxon>
        <taxon>Neopterygii</taxon>
        <taxon>Teleostei</taxon>
        <taxon>Ostariophysi</taxon>
        <taxon>Gymnotiformes</taxon>
        <taxon>Gymnotoidei</taxon>
        <taxon>Gymnotidae</taxon>
        <taxon>Electrophorus</taxon>
    </lineage>
</organism>
<dbReference type="InterPro" id="IPR013106">
    <property type="entry name" value="Ig_V-set"/>
</dbReference>
<keyword evidence="8" id="KW-0106">Calcium</keyword>
<evidence type="ECO:0000256" key="13">
    <source>
        <dbReference type="ARBA" id="ARBA00023319"/>
    </source>
</evidence>
<evidence type="ECO:0000256" key="17">
    <source>
        <dbReference type="PROSITE-ProRule" id="PRU00076"/>
    </source>
</evidence>
<dbReference type="GO" id="GO:0005509">
    <property type="term" value="F:calcium ion binding"/>
    <property type="evidence" value="ECO:0007669"/>
    <property type="project" value="InterPro"/>
</dbReference>
<dbReference type="GO" id="GO:0010001">
    <property type="term" value="P:glial cell differentiation"/>
    <property type="evidence" value="ECO:0007669"/>
    <property type="project" value="TreeGrafter"/>
</dbReference>
<feature type="compositionally biased region" description="Polar residues" evidence="20">
    <location>
        <begin position="664"/>
        <end position="686"/>
    </location>
</feature>
<evidence type="ECO:0000256" key="20">
    <source>
        <dbReference type="SAM" id="MobiDB-lite"/>
    </source>
</evidence>
<dbReference type="SMART" id="SM00181">
    <property type="entry name" value="EGF"/>
    <property type="match status" value="1"/>
</dbReference>
<dbReference type="CDD" id="cd03517">
    <property type="entry name" value="Link_domain_CSPGs_modules_1_3"/>
    <property type="match status" value="1"/>
</dbReference>
<feature type="region of interest" description="Disordered" evidence="20">
    <location>
        <begin position="891"/>
        <end position="910"/>
    </location>
</feature>
<keyword evidence="27" id="KW-1185">Reference proteome</keyword>
<evidence type="ECO:0000256" key="14">
    <source>
        <dbReference type="ARBA" id="ARBA00059308"/>
    </source>
</evidence>
<keyword evidence="13" id="KW-0393">Immunoglobulin domain</keyword>
<dbReference type="Gene3D" id="2.10.70.10">
    <property type="entry name" value="Complement Module, domain 1"/>
    <property type="match status" value="1"/>
</dbReference>
<dbReference type="PANTHER" id="PTHR22804:SF24">
    <property type="entry name" value="NEUROCAN CORE PROTEIN"/>
    <property type="match status" value="1"/>
</dbReference>
<dbReference type="GO" id="GO:0072534">
    <property type="term" value="C:perineuronal net"/>
    <property type="evidence" value="ECO:0007669"/>
    <property type="project" value="TreeGrafter"/>
</dbReference>
<keyword evidence="3 17" id="KW-0245">EGF-like domain</keyword>
<evidence type="ECO:0000256" key="11">
    <source>
        <dbReference type="ARBA" id="ARBA00023157"/>
    </source>
</evidence>
<dbReference type="PROSITE" id="PS01187">
    <property type="entry name" value="EGF_CA"/>
    <property type="match status" value="1"/>
</dbReference>
<dbReference type="PROSITE" id="PS50835">
    <property type="entry name" value="IG_LIKE"/>
    <property type="match status" value="1"/>
</dbReference>
<dbReference type="Gene3D" id="2.10.25.10">
    <property type="entry name" value="Laminin"/>
    <property type="match status" value="1"/>
</dbReference>
<feature type="domain" description="Sushi" evidence="24">
    <location>
        <begin position="1331"/>
        <end position="1390"/>
    </location>
</feature>
<comment type="subcellular location">
    <subcellularLocation>
        <location evidence="1">Secreted</location>
    </subcellularLocation>
</comment>
<evidence type="ECO:0000256" key="12">
    <source>
        <dbReference type="ARBA" id="ARBA00023180"/>
    </source>
</evidence>
<dbReference type="FunFam" id="2.10.70.10:FF:000003">
    <property type="entry name" value="Versican core protein"/>
    <property type="match status" value="1"/>
</dbReference>
<evidence type="ECO:0000313" key="26">
    <source>
        <dbReference type="EMBL" id="KAK1805919.1"/>
    </source>
</evidence>
<feature type="domain" description="EGF-like" evidence="21">
    <location>
        <begin position="1171"/>
        <end position="1207"/>
    </location>
</feature>
<dbReference type="GO" id="GO:0005615">
    <property type="term" value="C:extracellular space"/>
    <property type="evidence" value="ECO:0007669"/>
    <property type="project" value="TreeGrafter"/>
</dbReference>
<dbReference type="InterPro" id="IPR001881">
    <property type="entry name" value="EGF-like_Ca-bd_dom"/>
</dbReference>
<dbReference type="GO" id="GO:0001501">
    <property type="term" value="P:skeletal system development"/>
    <property type="evidence" value="ECO:0007669"/>
    <property type="project" value="TreeGrafter"/>
</dbReference>
<evidence type="ECO:0000256" key="2">
    <source>
        <dbReference type="ARBA" id="ARBA00022525"/>
    </source>
</evidence>
<evidence type="ECO:0000256" key="6">
    <source>
        <dbReference type="ARBA" id="ARBA00022734"/>
    </source>
</evidence>
<dbReference type="SMART" id="SM00032">
    <property type="entry name" value="CCP"/>
    <property type="match status" value="1"/>
</dbReference>
<dbReference type="PROSITE" id="PS00615">
    <property type="entry name" value="C_TYPE_LECTIN_1"/>
    <property type="match status" value="1"/>
</dbReference>
<feature type="disulfide bond" evidence="19">
    <location>
        <begin position="330"/>
        <end position="351"/>
    </location>
</feature>
<dbReference type="PANTHER" id="PTHR22804">
    <property type="entry name" value="AGGRECAN/VERSICAN PROTEOGLYCAN"/>
    <property type="match status" value="1"/>
</dbReference>
<evidence type="ECO:0000259" key="22">
    <source>
        <dbReference type="PROSITE" id="PS50041"/>
    </source>
</evidence>
<feature type="domain" description="Link" evidence="25">
    <location>
        <begin position="385"/>
        <end position="481"/>
    </location>
</feature>
<proteinExistence type="predicted"/>
<dbReference type="Gene3D" id="2.60.40.10">
    <property type="entry name" value="Immunoglobulins"/>
    <property type="match status" value="1"/>
</dbReference>
<feature type="compositionally biased region" description="Basic and acidic residues" evidence="20">
    <location>
        <begin position="810"/>
        <end position="821"/>
    </location>
</feature>
<dbReference type="SMART" id="SM00409">
    <property type="entry name" value="IG"/>
    <property type="match status" value="1"/>
</dbReference>
<dbReference type="FunFam" id="3.10.100.10:FF:000003">
    <property type="entry name" value="Versican core protein"/>
    <property type="match status" value="1"/>
</dbReference>
<dbReference type="Pfam" id="PF00008">
    <property type="entry name" value="EGF"/>
    <property type="match status" value="1"/>
</dbReference>
<dbReference type="Proteomes" id="UP001239994">
    <property type="component" value="Unassembled WGS sequence"/>
</dbReference>
<feature type="region of interest" description="Disordered" evidence="20">
    <location>
        <begin position="635"/>
        <end position="695"/>
    </location>
</feature>
<feature type="region of interest" description="Disordered" evidence="20">
    <location>
        <begin position="1558"/>
        <end position="1610"/>
    </location>
</feature>
<dbReference type="InterPro" id="IPR000742">
    <property type="entry name" value="EGF"/>
</dbReference>
<dbReference type="InterPro" id="IPR050691">
    <property type="entry name" value="Hyaluronan_bind_Proteoglycan"/>
</dbReference>
<dbReference type="InterPro" id="IPR003599">
    <property type="entry name" value="Ig_sub"/>
</dbReference>
<feature type="compositionally biased region" description="Polar residues" evidence="20">
    <location>
        <begin position="1065"/>
        <end position="1089"/>
    </location>
</feature>
<dbReference type="InterPro" id="IPR016187">
    <property type="entry name" value="CTDL_fold"/>
</dbReference>
<protein>
    <recommendedName>
        <fullName evidence="15">Neurocan core protein</fullName>
    </recommendedName>
    <alternativeName>
        <fullName evidence="16">Chondroitin sulfate proteoglycan 3</fullName>
    </alternativeName>
</protein>
<dbReference type="FunFam" id="2.10.25.10:FF:000006">
    <property type="entry name" value="Versican core protein-like isoform 1"/>
    <property type="match status" value="1"/>
</dbReference>
<evidence type="ECO:0000256" key="18">
    <source>
        <dbReference type="PROSITE-ProRule" id="PRU00302"/>
    </source>
</evidence>
<keyword evidence="2" id="KW-0964">Secreted</keyword>
<dbReference type="PRINTS" id="PR01265">
    <property type="entry name" value="LINKMODULE"/>
</dbReference>
<comment type="caution">
    <text evidence="26">The sequence shown here is derived from an EMBL/GenBank/DDBJ whole genome shotgun (WGS) entry which is preliminary data.</text>
</comment>
<name>A0AAD8ZV48_9TELE</name>
<dbReference type="SMART" id="SM00179">
    <property type="entry name" value="EGF_CA"/>
    <property type="match status" value="1"/>
</dbReference>
<dbReference type="InterPro" id="IPR013783">
    <property type="entry name" value="Ig-like_fold"/>
</dbReference>
<dbReference type="GO" id="GO:0030246">
    <property type="term" value="F:carbohydrate binding"/>
    <property type="evidence" value="ECO:0007669"/>
    <property type="project" value="UniProtKB-KW"/>
</dbReference>
<dbReference type="GO" id="GO:0007155">
    <property type="term" value="P:cell adhesion"/>
    <property type="evidence" value="ECO:0007669"/>
    <property type="project" value="UniProtKB-KW"/>
</dbReference>
<dbReference type="GO" id="GO:0045202">
    <property type="term" value="C:synapse"/>
    <property type="evidence" value="ECO:0007669"/>
    <property type="project" value="TreeGrafter"/>
</dbReference>
<feature type="domain" description="C-type lectin" evidence="22">
    <location>
        <begin position="1220"/>
        <end position="1334"/>
    </location>
</feature>
<dbReference type="PROSITE" id="PS00010">
    <property type="entry name" value="ASX_HYDROXYL"/>
    <property type="match status" value="1"/>
</dbReference>
<keyword evidence="4 18" id="KW-0768">Sushi</keyword>
<evidence type="ECO:0000256" key="10">
    <source>
        <dbReference type="ARBA" id="ARBA00022974"/>
    </source>
</evidence>
<feature type="domain" description="Link" evidence="25">
    <location>
        <begin position="284"/>
        <end position="379"/>
    </location>
</feature>
<dbReference type="PROSITE" id="PS50041">
    <property type="entry name" value="C_TYPE_LECTIN_2"/>
    <property type="match status" value="1"/>
</dbReference>
<dbReference type="InterPro" id="IPR000152">
    <property type="entry name" value="EGF-type_Asp/Asn_hydroxyl_site"/>
</dbReference>
<feature type="disulfide bond" evidence="19">
    <location>
        <begin position="428"/>
        <end position="449"/>
    </location>
</feature>
<dbReference type="CDD" id="cd03520">
    <property type="entry name" value="Link_domain_CSPGs_modules_2_4"/>
    <property type="match status" value="1"/>
</dbReference>
<feature type="compositionally biased region" description="Basic and acidic residues" evidence="20">
    <location>
        <begin position="584"/>
        <end position="593"/>
    </location>
</feature>
<dbReference type="InterPro" id="IPR016186">
    <property type="entry name" value="C-type_lectin-like/link_sf"/>
</dbReference>
<evidence type="ECO:0000256" key="16">
    <source>
        <dbReference type="ARBA" id="ARBA00075743"/>
    </source>
</evidence>
<dbReference type="SMART" id="SM00445">
    <property type="entry name" value="LINK"/>
    <property type="match status" value="2"/>
</dbReference>
<dbReference type="GO" id="GO:0007417">
    <property type="term" value="P:central nervous system development"/>
    <property type="evidence" value="ECO:0007669"/>
    <property type="project" value="TreeGrafter"/>
</dbReference>
<feature type="disulfide bond" evidence="17">
    <location>
        <begin position="1197"/>
        <end position="1206"/>
    </location>
</feature>
<evidence type="ECO:0000256" key="1">
    <source>
        <dbReference type="ARBA" id="ARBA00004613"/>
    </source>
</evidence>
<dbReference type="InterPro" id="IPR007110">
    <property type="entry name" value="Ig-like_dom"/>
</dbReference>
<feature type="domain" description="Ig-like" evidence="23">
    <location>
        <begin position="157"/>
        <end position="282"/>
    </location>
</feature>
<reference evidence="26" key="1">
    <citation type="submission" date="2023-03" db="EMBL/GenBank/DDBJ databases">
        <title>Electrophorus voltai genome.</title>
        <authorList>
            <person name="Bian C."/>
        </authorList>
    </citation>
    <scope>NUCLEOTIDE SEQUENCE</scope>
    <source>
        <strain evidence="26">CB-2022</strain>
        <tissue evidence="26">Muscle</tissue>
    </source>
</reference>
<dbReference type="PROSITE" id="PS01241">
    <property type="entry name" value="LINK_1"/>
    <property type="match status" value="2"/>
</dbReference>
<dbReference type="InterPro" id="IPR018097">
    <property type="entry name" value="EGF_Ca-bd_CS"/>
</dbReference>
<dbReference type="EMBL" id="JAROKS010000002">
    <property type="protein sequence ID" value="KAK1805919.1"/>
    <property type="molecule type" value="Genomic_DNA"/>
</dbReference>
<evidence type="ECO:0000256" key="7">
    <source>
        <dbReference type="ARBA" id="ARBA00022737"/>
    </source>
</evidence>
<dbReference type="FunFam" id="3.10.100.10:FF:000002">
    <property type="entry name" value="Hyaluronan proteoglycan link protein 1"/>
    <property type="match status" value="1"/>
</dbReference>
<evidence type="ECO:0000256" key="4">
    <source>
        <dbReference type="ARBA" id="ARBA00022659"/>
    </source>
</evidence>
<evidence type="ECO:0000313" key="27">
    <source>
        <dbReference type="Proteomes" id="UP001239994"/>
    </source>
</evidence>
<keyword evidence="9" id="KW-0130">Cell adhesion</keyword>
<evidence type="ECO:0000259" key="25">
    <source>
        <dbReference type="PROSITE" id="PS50963"/>
    </source>
</evidence>
<evidence type="ECO:0000256" key="9">
    <source>
        <dbReference type="ARBA" id="ARBA00022889"/>
    </source>
</evidence>
<evidence type="ECO:0000256" key="3">
    <source>
        <dbReference type="ARBA" id="ARBA00022536"/>
    </source>
</evidence>
<keyword evidence="12" id="KW-0325">Glycoprotein</keyword>
<dbReference type="InterPro" id="IPR000538">
    <property type="entry name" value="Link_dom"/>
</dbReference>
<dbReference type="Pfam" id="PF00084">
    <property type="entry name" value="Sushi"/>
    <property type="match status" value="1"/>
</dbReference>
<dbReference type="FunFam" id="2.60.40.10:FF:000571">
    <property type="entry name" value="Neurocan core protein"/>
    <property type="match status" value="1"/>
</dbReference>
<evidence type="ECO:0000259" key="21">
    <source>
        <dbReference type="PROSITE" id="PS50026"/>
    </source>
</evidence>
<dbReference type="SMART" id="SM00406">
    <property type="entry name" value="IGv"/>
    <property type="match status" value="1"/>
</dbReference>
<dbReference type="SMART" id="SM00034">
    <property type="entry name" value="CLECT"/>
    <property type="match status" value="1"/>
</dbReference>
<dbReference type="PROSITE" id="PS50963">
    <property type="entry name" value="LINK_2"/>
    <property type="match status" value="2"/>
</dbReference>
<comment type="caution">
    <text evidence="17">Lacks conserved residue(s) required for the propagation of feature annotation.</text>
</comment>
<dbReference type="SUPFAM" id="SSF56436">
    <property type="entry name" value="C-type lectin-like"/>
    <property type="match status" value="3"/>
</dbReference>
<keyword evidence="5" id="KW-0732">Signal</keyword>
<dbReference type="Pfam" id="PF00059">
    <property type="entry name" value="Lectin_C"/>
    <property type="match status" value="1"/>
</dbReference>
<feature type="compositionally biased region" description="Polar residues" evidence="20">
    <location>
        <begin position="1562"/>
        <end position="1581"/>
    </location>
</feature>
<keyword evidence="11 17" id="KW-1015">Disulfide bond</keyword>
<dbReference type="InterPro" id="IPR001304">
    <property type="entry name" value="C-type_lectin-like"/>
</dbReference>
<evidence type="ECO:0000256" key="15">
    <source>
        <dbReference type="ARBA" id="ARBA00073685"/>
    </source>
</evidence>
<gene>
    <name evidence="26" type="ORF">P4O66_012965</name>
</gene>
<comment type="function">
    <text evidence="14">May modulate neuronal adhesion and neurite growth during development by binding to neural cell adhesion molecules (NG-CAM and N-CAM). Chondroitin sulfate proteoglycan; binds to hyaluronic acid.</text>
</comment>
<keyword evidence="7" id="KW-0677">Repeat</keyword>
<dbReference type="Pfam" id="PF00193">
    <property type="entry name" value="Xlink"/>
    <property type="match status" value="2"/>
</dbReference>
<keyword evidence="6" id="KW-0430">Lectin</keyword>